<sequence>MNSSCLYAGPLNKALLVNHCCERMESSVLPLEFNGNTDRCIIQNAVSQSVQSNVSGAVDASASEVSIHECFRTTSMLRNRLRWMPYL</sequence>
<reference evidence="1 2" key="1">
    <citation type="journal article" date="2018" name="PLoS Genet.">
        <title>Population sequencing reveals clonal diversity and ancestral inbreeding in the grapevine cultivar Chardonnay.</title>
        <authorList>
            <person name="Roach M.J."/>
            <person name="Johnson D.L."/>
            <person name="Bohlmann J."/>
            <person name="van Vuuren H.J."/>
            <person name="Jones S.J."/>
            <person name="Pretorius I.S."/>
            <person name="Schmidt S.A."/>
            <person name="Borneman A.R."/>
        </authorList>
    </citation>
    <scope>NUCLEOTIDE SEQUENCE [LARGE SCALE GENOMIC DNA]</scope>
    <source>
        <strain evidence="2">cv. Chardonnay</strain>
        <tissue evidence="1">Leaf</tissue>
    </source>
</reference>
<evidence type="ECO:0000313" key="1">
    <source>
        <dbReference type="EMBL" id="RVX08303.1"/>
    </source>
</evidence>
<protein>
    <submittedName>
        <fullName evidence="1">Uncharacterized protein</fullName>
    </submittedName>
</protein>
<dbReference type="EMBL" id="QGNW01000042">
    <property type="protein sequence ID" value="RVX08303.1"/>
    <property type="molecule type" value="Genomic_DNA"/>
</dbReference>
<comment type="caution">
    <text evidence="1">The sequence shown here is derived from an EMBL/GenBank/DDBJ whole genome shotgun (WGS) entry which is preliminary data.</text>
</comment>
<proteinExistence type="predicted"/>
<organism evidence="1 2">
    <name type="scientific">Vitis vinifera</name>
    <name type="common">Grape</name>
    <dbReference type="NCBI Taxonomy" id="29760"/>
    <lineage>
        <taxon>Eukaryota</taxon>
        <taxon>Viridiplantae</taxon>
        <taxon>Streptophyta</taxon>
        <taxon>Embryophyta</taxon>
        <taxon>Tracheophyta</taxon>
        <taxon>Spermatophyta</taxon>
        <taxon>Magnoliopsida</taxon>
        <taxon>eudicotyledons</taxon>
        <taxon>Gunneridae</taxon>
        <taxon>Pentapetalae</taxon>
        <taxon>rosids</taxon>
        <taxon>Vitales</taxon>
        <taxon>Vitaceae</taxon>
        <taxon>Viteae</taxon>
        <taxon>Vitis</taxon>
    </lineage>
</organism>
<name>A0A438JH70_VITVI</name>
<evidence type="ECO:0000313" key="2">
    <source>
        <dbReference type="Proteomes" id="UP000288805"/>
    </source>
</evidence>
<gene>
    <name evidence="1" type="ORF">CK203_017732</name>
</gene>
<accession>A0A438JH70</accession>
<dbReference type="AlphaFoldDB" id="A0A438JH70"/>
<dbReference type="Proteomes" id="UP000288805">
    <property type="component" value="Unassembled WGS sequence"/>
</dbReference>